<dbReference type="InterPro" id="IPR024623">
    <property type="entry name" value="YtxH"/>
</dbReference>
<accession>A0A4V5P273</accession>
<dbReference type="EMBL" id="SWBQ01000002">
    <property type="protein sequence ID" value="TKC07118.1"/>
    <property type="molecule type" value="Genomic_DNA"/>
</dbReference>
<organism evidence="3 4">
    <name type="scientific">Pedobacter frigoris</name>
    <dbReference type="NCBI Taxonomy" id="2571272"/>
    <lineage>
        <taxon>Bacteria</taxon>
        <taxon>Pseudomonadati</taxon>
        <taxon>Bacteroidota</taxon>
        <taxon>Sphingobacteriia</taxon>
        <taxon>Sphingobacteriales</taxon>
        <taxon>Sphingobacteriaceae</taxon>
        <taxon>Pedobacter</taxon>
    </lineage>
</organism>
<evidence type="ECO:0000256" key="2">
    <source>
        <dbReference type="SAM" id="Phobius"/>
    </source>
</evidence>
<sequence length="114" mass="12280">MLTNKPITVKTKKIFESILTPASSGRTTAITLLIGGLAVGAAIGVLFTTKKGKEVRQKICDSFSSLFDHQQTNECSEPASHPKENHARKRPKSDIKNIIHNAHAAAAHTEHSPG</sequence>
<gene>
    <name evidence="3" type="ORF">FA047_07615</name>
</gene>
<comment type="caution">
    <text evidence="3">The sequence shown here is derived from an EMBL/GenBank/DDBJ whole genome shotgun (WGS) entry which is preliminary data.</text>
</comment>
<feature type="region of interest" description="Disordered" evidence="1">
    <location>
        <begin position="72"/>
        <end position="91"/>
    </location>
</feature>
<keyword evidence="2" id="KW-1133">Transmembrane helix</keyword>
<dbReference type="Proteomes" id="UP000307244">
    <property type="component" value="Unassembled WGS sequence"/>
</dbReference>
<feature type="transmembrane region" description="Helical" evidence="2">
    <location>
        <begin position="29"/>
        <end position="48"/>
    </location>
</feature>
<evidence type="ECO:0000313" key="4">
    <source>
        <dbReference type="Proteomes" id="UP000307244"/>
    </source>
</evidence>
<dbReference type="Pfam" id="PF12732">
    <property type="entry name" value="YtxH"/>
    <property type="match status" value="1"/>
</dbReference>
<name>A0A4V5P273_9SPHI</name>
<protein>
    <submittedName>
        <fullName evidence="3">YtxH domain-containing protein</fullName>
    </submittedName>
</protein>
<dbReference type="AlphaFoldDB" id="A0A4V5P273"/>
<keyword evidence="2" id="KW-0472">Membrane</keyword>
<keyword evidence="2" id="KW-0812">Transmembrane</keyword>
<keyword evidence="4" id="KW-1185">Reference proteome</keyword>
<reference evidence="3 4" key="1">
    <citation type="submission" date="2019-04" db="EMBL/GenBank/DDBJ databases">
        <title>Pedobacter sp. RP-3-15 sp. nov., isolated from Arctic soil.</title>
        <authorList>
            <person name="Dahal R.H."/>
            <person name="Kim D.-U."/>
        </authorList>
    </citation>
    <scope>NUCLEOTIDE SEQUENCE [LARGE SCALE GENOMIC DNA]</scope>
    <source>
        <strain evidence="3 4">RP-3-15</strain>
    </source>
</reference>
<dbReference type="OrthoDB" id="9915108at2"/>
<evidence type="ECO:0000313" key="3">
    <source>
        <dbReference type="EMBL" id="TKC07118.1"/>
    </source>
</evidence>
<evidence type="ECO:0000256" key="1">
    <source>
        <dbReference type="SAM" id="MobiDB-lite"/>
    </source>
</evidence>
<proteinExistence type="predicted"/>